<dbReference type="InterPro" id="IPR000172">
    <property type="entry name" value="GMC_OxRdtase_N"/>
</dbReference>
<dbReference type="OrthoDB" id="269227at2759"/>
<sequence length="550" mass="58372">MLSLSREVLYLTLVVIHASQYISPVSATTSSSNPQQRDAAFQHREYARYLAKRAYITPGQQSQSYDYVVAGGGLAGLVLASKLSENGERSVLVVEAGPTGDEFPTRINVPAETYYNSLLGSMPYDWTYQTVPQPNAGGRRMSQPRGRLLGGSAAINGMYHVRPSAVEVDTWAALAATDSDPAERWKWSSFFQALKDTETFTPPGGEALSTAGMKYAQDAHGQSGSLKVTYPAYMVPVTGDWLPTLNNAGIPAIDDAYSGDNIGGFFALSTINPSNWTRSYSKSAYIDTLPPRSNLHVLSGATVTKIVFADNVADGARHASGVEIMTEKGGQVYTVNVDREVVVSGGAMGSPHLLMTSGVGPRDVLEAAGVDVKVELPGVGQHLLDHLASGVFWESNVDTQGTIRNSGSDFSKSAEFNSFVNSGIAYINGTHLFGSSDAFKSFTDGIMATLPSVAVPASSSSNGGLVPSAYQEVVEGYKAIFQATAEKIHATAGLIELLLSINAPGQIAVQAALQQPMSHGRVFIGSADYWDGLNIDPGYFSHGAGQSLPF</sequence>
<dbReference type="Gene3D" id="3.50.50.60">
    <property type="entry name" value="FAD/NAD(P)-binding domain"/>
    <property type="match status" value="1"/>
</dbReference>
<dbReference type="AlphaFoldDB" id="A0A409WZV0"/>
<proteinExistence type="inferred from homology"/>
<feature type="binding site" evidence="3">
    <location>
        <position position="303"/>
    </location>
    <ligand>
        <name>FAD</name>
        <dbReference type="ChEBI" id="CHEBI:57692"/>
    </ligand>
</feature>
<protein>
    <recommendedName>
        <fullName evidence="5">Glucose-methanol-choline oxidoreductase N-terminal domain-containing protein</fullName>
    </recommendedName>
</protein>
<dbReference type="PANTHER" id="PTHR11552">
    <property type="entry name" value="GLUCOSE-METHANOL-CHOLINE GMC OXIDOREDUCTASE"/>
    <property type="match status" value="1"/>
</dbReference>
<reference evidence="6 7" key="1">
    <citation type="journal article" date="2018" name="Evol. Lett.">
        <title>Horizontal gene cluster transfer increased hallucinogenic mushroom diversity.</title>
        <authorList>
            <person name="Reynolds H.T."/>
            <person name="Vijayakumar V."/>
            <person name="Gluck-Thaler E."/>
            <person name="Korotkin H.B."/>
            <person name="Matheny P.B."/>
            <person name="Slot J.C."/>
        </authorList>
    </citation>
    <scope>NUCLEOTIDE SEQUENCE [LARGE SCALE GENOMIC DNA]</scope>
    <source>
        <strain evidence="6 7">2629</strain>
    </source>
</reference>
<dbReference type="STRING" id="181874.A0A409WZV0"/>
<keyword evidence="4" id="KW-0732">Signal</keyword>
<comment type="cofactor">
    <cofactor evidence="3">
        <name>FAD</name>
        <dbReference type="ChEBI" id="CHEBI:57692"/>
    </cofactor>
</comment>
<feature type="domain" description="Glucose-methanol-choline oxidoreductase N-terminal" evidence="5">
    <location>
        <begin position="346"/>
        <end position="360"/>
    </location>
</feature>
<keyword evidence="3" id="KW-0274">FAD</keyword>
<evidence type="ECO:0000313" key="7">
    <source>
        <dbReference type="Proteomes" id="UP000284842"/>
    </source>
</evidence>
<dbReference type="InterPro" id="IPR012132">
    <property type="entry name" value="GMC_OxRdtase"/>
</dbReference>
<organism evidence="6 7">
    <name type="scientific">Panaeolus cyanescens</name>
    <dbReference type="NCBI Taxonomy" id="181874"/>
    <lineage>
        <taxon>Eukaryota</taxon>
        <taxon>Fungi</taxon>
        <taxon>Dikarya</taxon>
        <taxon>Basidiomycota</taxon>
        <taxon>Agaricomycotina</taxon>
        <taxon>Agaricomycetes</taxon>
        <taxon>Agaricomycetidae</taxon>
        <taxon>Agaricales</taxon>
        <taxon>Agaricineae</taxon>
        <taxon>Galeropsidaceae</taxon>
        <taxon>Panaeolus</taxon>
    </lineage>
</organism>
<keyword evidence="3" id="KW-0285">Flavoprotein</keyword>
<dbReference type="InParanoid" id="A0A409WZV0"/>
<accession>A0A409WZV0</accession>
<dbReference type="PROSITE" id="PS00624">
    <property type="entry name" value="GMC_OXRED_2"/>
    <property type="match status" value="1"/>
</dbReference>
<dbReference type="PIRSF" id="PIRSF000137">
    <property type="entry name" value="Alcohol_oxidase"/>
    <property type="match status" value="1"/>
</dbReference>
<evidence type="ECO:0000256" key="3">
    <source>
        <dbReference type="PIRSR" id="PIRSR000137-2"/>
    </source>
</evidence>
<comment type="similarity">
    <text evidence="1">Belongs to the GMC oxidoreductase family.</text>
</comment>
<evidence type="ECO:0000313" key="6">
    <source>
        <dbReference type="EMBL" id="PPQ84055.1"/>
    </source>
</evidence>
<keyword evidence="7" id="KW-1185">Reference proteome</keyword>
<dbReference type="GO" id="GO:0050660">
    <property type="term" value="F:flavin adenine dinucleotide binding"/>
    <property type="evidence" value="ECO:0007669"/>
    <property type="project" value="InterPro"/>
</dbReference>
<feature type="chain" id="PRO_5019175506" description="Glucose-methanol-choline oxidoreductase N-terminal domain-containing protein" evidence="4">
    <location>
        <begin position="28"/>
        <end position="550"/>
    </location>
</feature>
<evidence type="ECO:0000259" key="5">
    <source>
        <dbReference type="PROSITE" id="PS00624"/>
    </source>
</evidence>
<feature type="signal peptide" evidence="4">
    <location>
        <begin position="1"/>
        <end position="27"/>
    </location>
</feature>
<evidence type="ECO:0000256" key="1">
    <source>
        <dbReference type="ARBA" id="ARBA00010790"/>
    </source>
</evidence>
<dbReference type="EMBL" id="NHTK01004947">
    <property type="protein sequence ID" value="PPQ84055.1"/>
    <property type="molecule type" value="Genomic_DNA"/>
</dbReference>
<dbReference type="Pfam" id="PF00732">
    <property type="entry name" value="GMC_oxred_N"/>
    <property type="match status" value="1"/>
</dbReference>
<gene>
    <name evidence="6" type="ORF">CVT24_007932</name>
</gene>
<dbReference type="Gene3D" id="3.30.560.10">
    <property type="entry name" value="Glucose Oxidase, domain 3"/>
    <property type="match status" value="1"/>
</dbReference>
<name>A0A409WZV0_9AGAR</name>
<dbReference type="Proteomes" id="UP000284842">
    <property type="component" value="Unassembled WGS sequence"/>
</dbReference>
<evidence type="ECO:0000256" key="2">
    <source>
        <dbReference type="ARBA" id="ARBA00011245"/>
    </source>
</evidence>
<dbReference type="GO" id="GO:0016614">
    <property type="term" value="F:oxidoreductase activity, acting on CH-OH group of donors"/>
    <property type="evidence" value="ECO:0007669"/>
    <property type="project" value="InterPro"/>
</dbReference>
<comment type="caution">
    <text evidence="6">The sequence shown here is derived from an EMBL/GenBank/DDBJ whole genome shotgun (WGS) entry which is preliminary data.</text>
</comment>
<dbReference type="InterPro" id="IPR036188">
    <property type="entry name" value="FAD/NAD-bd_sf"/>
</dbReference>
<evidence type="ECO:0000256" key="4">
    <source>
        <dbReference type="SAM" id="SignalP"/>
    </source>
</evidence>
<dbReference type="SUPFAM" id="SSF51905">
    <property type="entry name" value="FAD/NAD(P)-binding domain"/>
    <property type="match status" value="1"/>
</dbReference>
<comment type="subunit">
    <text evidence="2">Monomer.</text>
</comment>
<dbReference type="PANTHER" id="PTHR11552:SF218">
    <property type="entry name" value="GLUCOSE-METHANOL-CHOLINE OXIDOREDUCTASE N-TERMINAL DOMAIN-CONTAINING PROTEIN"/>
    <property type="match status" value="1"/>
</dbReference>